<reference evidence="2" key="1">
    <citation type="submission" date="2023-10" db="EMBL/GenBank/DDBJ databases">
        <title>Chromosome-level genome of the transformable northern wattle, Acacia crassicarpa.</title>
        <authorList>
            <person name="Massaro I."/>
            <person name="Sinha N.R."/>
            <person name="Poethig S."/>
            <person name="Leichty A.R."/>
        </authorList>
    </citation>
    <scope>NUCLEOTIDE SEQUENCE</scope>
    <source>
        <strain evidence="2">Acra3RX</strain>
        <tissue evidence="2">Leaf</tissue>
    </source>
</reference>
<keyword evidence="3" id="KW-1185">Reference proteome</keyword>
<dbReference type="AlphaFoldDB" id="A0AAE1JME8"/>
<evidence type="ECO:0000313" key="2">
    <source>
        <dbReference type="EMBL" id="KAK4273507.1"/>
    </source>
</evidence>
<organism evidence="2 3">
    <name type="scientific">Acacia crassicarpa</name>
    <name type="common">northern wattle</name>
    <dbReference type="NCBI Taxonomy" id="499986"/>
    <lineage>
        <taxon>Eukaryota</taxon>
        <taxon>Viridiplantae</taxon>
        <taxon>Streptophyta</taxon>
        <taxon>Embryophyta</taxon>
        <taxon>Tracheophyta</taxon>
        <taxon>Spermatophyta</taxon>
        <taxon>Magnoliopsida</taxon>
        <taxon>eudicotyledons</taxon>
        <taxon>Gunneridae</taxon>
        <taxon>Pentapetalae</taxon>
        <taxon>rosids</taxon>
        <taxon>fabids</taxon>
        <taxon>Fabales</taxon>
        <taxon>Fabaceae</taxon>
        <taxon>Caesalpinioideae</taxon>
        <taxon>mimosoid clade</taxon>
        <taxon>Acacieae</taxon>
        <taxon>Acacia</taxon>
    </lineage>
</organism>
<feature type="compositionally biased region" description="Basic and acidic residues" evidence="1">
    <location>
        <begin position="48"/>
        <end position="65"/>
    </location>
</feature>
<sequence>MNQRETKVQSLGICYRIYRFIMKTLTSQALKTVTLGHSMQFGSTKVQTSREEEVVIKPETKEQKAQENSSPGMKMNGEEKMVPPGKALKKTVSISDNVEEINDRKNRKKRSKSFQKSNSLEQQQEEKENIKPLRPILKVKSNLDEKSIS</sequence>
<evidence type="ECO:0000313" key="3">
    <source>
        <dbReference type="Proteomes" id="UP001293593"/>
    </source>
</evidence>
<dbReference type="Proteomes" id="UP001293593">
    <property type="component" value="Unassembled WGS sequence"/>
</dbReference>
<dbReference type="EMBL" id="JAWXYG010000005">
    <property type="protein sequence ID" value="KAK4273507.1"/>
    <property type="molecule type" value="Genomic_DNA"/>
</dbReference>
<evidence type="ECO:0000256" key="1">
    <source>
        <dbReference type="SAM" id="MobiDB-lite"/>
    </source>
</evidence>
<feature type="region of interest" description="Disordered" evidence="1">
    <location>
        <begin position="44"/>
        <end position="135"/>
    </location>
</feature>
<gene>
    <name evidence="2" type="ORF">QN277_021890</name>
</gene>
<comment type="caution">
    <text evidence="2">The sequence shown here is derived from an EMBL/GenBank/DDBJ whole genome shotgun (WGS) entry which is preliminary data.</text>
</comment>
<protein>
    <submittedName>
        <fullName evidence="2">Uncharacterized protein</fullName>
    </submittedName>
</protein>
<accession>A0AAE1JME8</accession>
<proteinExistence type="predicted"/>
<name>A0AAE1JME8_9FABA</name>